<keyword evidence="10" id="KW-1185">Reference proteome</keyword>
<evidence type="ECO:0000256" key="1">
    <source>
        <dbReference type="ARBA" id="ARBA00004651"/>
    </source>
</evidence>
<dbReference type="InterPro" id="IPR002191">
    <property type="entry name" value="Bac_export_3"/>
</dbReference>
<dbReference type="Pfam" id="PF01313">
    <property type="entry name" value="Bac_export_3"/>
    <property type="match status" value="1"/>
</dbReference>
<keyword evidence="4 8" id="KW-0812">Transmembrane</keyword>
<reference evidence="9 10" key="1">
    <citation type="submission" date="2024-04" db="EMBL/GenBank/DDBJ databases">
        <title>Novel species of the genus Ideonella isolated from streams.</title>
        <authorList>
            <person name="Lu H."/>
        </authorList>
    </citation>
    <scope>NUCLEOTIDE SEQUENCE [LARGE SCALE GENOMIC DNA]</scope>
    <source>
        <strain evidence="9 10">DXS29W</strain>
    </source>
</reference>
<evidence type="ECO:0000256" key="6">
    <source>
        <dbReference type="ARBA" id="ARBA00023026"/>
    </source>
</evidence>
<feature type="transmembrane region" description="Helical" evidence="8">
    <location>
        <begin position="53"/>
        <end position="71"/>
    </location>
</feature>
<accession>A0ABU9BHC0</accession>
<name>A0ABU9BHC0_9BURK</name>
<feature type="transmembrane region" description="Helical" evidence="8">
    <location>
        <begin position="13"/>
        <end position="41"/>
    </location>
</feature>
<evidence type="ECO:0000256" key="4">
    <source>
        <dbReference type="ARBA" id="ARBA00022692"/>
    </source>
</evidence>
<keyword evidence="6" id="KW-0843">Virulence</keyword>
<evidence type="ECO:0000256" key="3">
    <source>
        <dbReference type="ARBA" id="ARBA00022475"/>
    </source>
</evidence>
<proteinExistence type="inferred from homology"/>
<comment type="caution">
    <text evidence="9">The sequence shown here is derived from an EMBL/GenBank/DDBJ whole genome shotgun (WGS) entry which is preliminary data.</text>
</comment>
<dbReference type="EMBL" id="JBBUTG010000001">
    <property type="protein sequence ID" value="MEK8029337.1"/>
    <property type="molecule type" value="Genomic_DNA"/>
</dbReference>
<dbReference type="NCBIfam" id="TIGR01403">
    <property type="entry name" value="fliQ_rel_III"/>
    <property type="match status" value="1"/>
</dbReference>
<organism evidence="9 10">
    <name type="scientific">Ideonella lacteola</name>
    <dbReference type="NCBI Taxonomy" id="2984193"/>
    <lineage>
        <taxon>Bacteria</taxon>
        <taxon>Pseudomonadati</taxon>
        <taxon>Pseudomonadota</taxon>
        <taxon>Betaproteobacteria</taxon>
        <taxon>Burkholderiales</taxon>
        <taxon>Sphaerotilaceae</taxon>
        <taxon>Ideonella</taxon>
    </lineage>
</organism>
<dbReference type="RefSeq" id="WP_341423678.1">
    <property type="nucleotide sequence ID" value="NZ_JBBUTG010000001.1"/>
</dbReference>
<evidence type="ECO:0000256" key="5">
    <source>
        <dbReference type="ARBA" id="ARBA00022989"/>
    </source>
</evidence>
<dbReference type="PANTHER" id="PTHR34040:SF7">
    <property type="entry name" value="SURFACE PRESENTATION OF ANTIGENS PROTEIN SPAQ"/>
    <property type="match status" value="1"/>
</dbReference>
<comment type="subcellular location">
    <subcellularLocation>
        <location evidence="1">Cell membrane</location>
        <topology evidence="1">Multi-pass membrane protein</topology>
    </subcellularLocation>
</comment>
<dbReference type="PANTHER" id="PTHR34040">
    <property type="entry name" value="FLAGELLAR BIOSYNTHETIC PROTEIN FLIQ"/>
    <property type="match status" value="1"/>
</dbReference>
<gene>
    <name evidence="9" type="primary">sctS</name>
    <name evidence="9" type="ORF">AACH06_00775</name>
</gene>
<dbReference type="InterPro" id="IPR006306">
    <property type="entry name" value="T3SS_HrpO"/>
</dbReference>
<sequence>MEFDQVLQLASEALTLCLVLSLPAVLTSSVVGLLVAFISAVTSLQDSSISQGVKLLCVTVVVLIAAPWAGATMMRFAEKVLGVIFV</sequence>
<dbReference type="Proteomes" id="UP001371218">
    <property type="component" value="Unassembled WGS sequence"/>
</dbReference>
<evidence type="ECO:0000313" key="10">
    <source>
        <dbReference type="Proteomes" id="UP001371218"/>
    </source>
</evidence>
<comment type="similarity">
    <text evidence="2">Belongs to the FliQ/MopD/SpaQ family.</text>
</comment>
<evidence type="ECO:0000256" key="8">
    <source>
        <dbReference type="SAM" id="Phobius"/>
    </source>
</evidence>
<keyword evidence="5 8" id="KW-1133">Transmembrane helix</keyword>
<evidence type="ECO:0000256" key="2">
    <source>
        <dbReference type="ARBA" id="ARBA00006156"/>
    </source>
</evidence>
<keyword evidence="7 8" id="KW-0472">Membrane</keyword>
<protein>
    <submittedName>
        <fullName evidence="9">Type III secretion system export apparatus subunit SctS</fullName>
    </submittedName>
</protein>
<dbReference type="PRINTS" id="PR00952">
    <property type="entry name" value="TYPE3IMQPROT"/>
</dbReference>
<keyword evidence="3" id="KW-1003">Cell membrane</keyword>
<evidence type="ECO:0000256" key="7">
    <source>
        <dbReference type="ARBA" id="ARBA00023136"/>
    </source>
</evidence>
<evidence type="ECO:0000313" key="9">
    <source>
        <dbReference type="EMBL" id="MEK8029337.1"/>
    </source>
</evidence>